<dbReference type="Proteomes" id="UP000646776">
    <property type="component" value="Unassembled WGS sequence"/>
</dbReference>
<gene>
    <name evidence="2" type="ORF">GCM10010226_06130</name>
</gene>
<organism evidence="2 3">
    <name type="scientific">Streptomyces phaeofaciens</name>
    <dbReference type="NCBI Taxonomy" id="68254"/>
    <lineage>
        <taxon>Bacteria</taxon>
        <taxon>Bacillati</taxon>
        <taxon>Actinomycetota</taxon>
        <taxon>Actinomycetes</taxon>
        <taxon>Kitasatosporales</taxon>
        <taxon>Streptomycetaceae</taxon>
        <taxon>Streptomyces</taxon>
    </lineage>
</organism>
<keyword evidence="3" id="KW-1185">Reference proteome</keyword>
<protein>
    <submittedName>
        <fullName evidence="2">Uncharacterized protein</fullName>
    </submittedName>
</protein>
<proteinExistence type="predicted"/>
<evidence type="ECO:0000313" key="3">
    <source>
        <dbReference type="Proteomes" id="UP000646776"/>
    </source>
</evidence>
<reference evidence="2" key="2">
    <citation type="submission" date="2020-09" db="EMBL/GenBank/DDBJ databases">
        <authorList>
            <person name="Sun Q."/>
            <person name="Ohkuma M."/>
        </authorList>
    </citation>
    <scope>NUCLEOTIDE SEQUENCE</scope>
    <source>
        <strain evidence="2">JCM 4125</strain>
    </source>
</reference>
<comment type="caution">
    <text evidence="2">The sequence shown here is derived from an EMBL/GenBank/DDBJ whole genome shotgun (WGS) entry which is preliminary data.</text>
</comment>
<sequence>MEFAAALTPTSHAAHALPMAMTETTEENAPNRAPNRIPLDQGLGGLVGPASVIAALPSSESRAHARGTARLTQAEPPCTVMWSASCHGSGRAACHAVGSGHQVGCRWLSVPGPDGSQQLRVPLRSAWPPSLLSSDQ</sequence>
<name>A0A918H2K7_9ACTN</name>
<feature type="region of interest" description="Disordered" evidence="1">
    <location>
        <begin position="1"/>
        <end position="36"/>
    </location>
</feature>
<evidence type="ECO:0000313" key="2">
    <source>
        <dbReference type="EMBL" id="GGT32667.1"/>
    </source>
</evidence>
<dbReference type="EMBL" id="BMSA01000001">
    <property type="protein sequence ID" value="GGT32667.1"/>
    <property type="molecule type" value="Genomic_DNA"/>
</dbReference>
<reference evidence="2" key="1">
    <citation type="journal article" date="2014" name="Int. J. Syst. Evol. Microbiol.">
        <title>Complete genome sequence of Corynebacterium casei LMG S-19264T (=DSM 44701T), isolated from a smear-ripened cheese.</title>
        <authorList>
            <consortium name="US DOE Joint Genome Institute (JGI-PGF)"/>
            <person name="Walter F."/>
            <person name="Albersmeier A."/>
            <person name="Kalinowski J."/>
            <person name="Ruckert C."/>
        </authorList>
    </citation>
    <scope>NUCLEOTIDE SEQUENCE</scope>
    <source>
        <strain evidence="2">JCM 4125</strain>
    </source>
</reference>
<dbReference type="AlphaFoldDB" id="A0A918H2K7"/>
<evidence type="ECO:0000256" key="1">
    <source>
        <dbReference type="SAM" id="MobiDB-lite"/>
    </source>
</evidence>
<accession>A0A918H2K7</accession>